<dbReference type="SUPFAM" id="SSF54403">
    <property type="entry name" value="Cystatin/monellin"/>
    <property type="match status" value="1"/>
</dbReference>
<name>A0ABC9D868_9POAL</name>
<dbReference type="CDD" id="cd00042">
    <property type="entry name" value="CY"/>
    <property type="match status" value="1"/>
</dbReference>
<dbReference type="InterPro" id="IPR000010">
    <property type="entry name" value="Cystatin_dom"/>
</dbReference>
<dbReference type="Gene3D" id="3.10.450.10">
    <property type="match status" value="1"/>
</dbReference>
<feature type="domain" description="Cystatin" evidence="5">
    <location>
        <begin position="26"/>
        <end position="133"/>
    </location>
</feature>
<dbReference type="PANTHER" id="PTHR47373">
    <property type="entry name" value="CYSTEINE PROTEINASE INHIBITOR 2"/>
    <property type="match status" value="1"/>
</dbReference>
<gene>
    <name evidence="6" type="ORF">URODEC1_LOCUS82437</name>
</gene>
<evidence type="ECO:0000256" key="4">
    <source>
        <dbReference type="SAM" id="SignalP"/>
    </source>
</evidence>
<sequence length="135" mass="14204">MARIVATSILLLSLLVVAATAVDATTVVGGRRDIKDVGSNKEVQSLGQFAVDEHNRLLRLNGGVGTSSDPVTVLLSFRAVAAAQVQVVAGEAYYLKVIARERNSGGGGDRPFDAVVVVKAWLKSKELVSFTPSPK</sequence>
<accession>A0ABC9D868</accession>
<keyword evidence="3" id="KW-0789">Thiol protease inhibitor</keyword>
<evidence type="ECO:0000256" key="3">
    <source>
        <dbReference type="ARBA" id="ARBA00022704"/>
    </source>
</evidence>
<keyword evidence="4" id="KW-0732">Signal</keyword>
<evidence type="ECO:0000313" key="6">
    <source>
        <dbReference type="EMBL" id="CAL5032820.1"/>
    </source>
</evidence>
<feature type="signal peptide" evidence="4">
    <location>
        <begin position="1"/>
        <end position="24"/>
    </location>
</feature>
<dbReference type="Proteomes" id="UP001497457">
    <property type="component" value="Chromosome 31b"/>
</dbReference>
<dbReference type="EMBL" id="OZ075141">
    <property type="protein sequence ID" value="CAL5032820.1"/>
    <property type="molecule type" value="Genomic_DNA"/>
</dbReference>
<dbReference type="AlphaFoldDB" id="A0ABC9D868"/>
<dbReference type="PANTHER" id="PTHR47373:SF2">
    <property type="entry name" value="CYSTEINE PROTEINASE INHIBITOR 10"/>
    <property type="match status" value="1"/>
</dbReference>
<keyword evidence="2" id="KW-0646">Protease inhibitor</keyword>
<comment type="similarity">
    <text evidence="1">Belongs to the cystatin family. Phytocystatin subfamily.</text>
</comment>
<dbReference type="InterPro" id="IPR046350">
    <property type="entry name" value="Cystatin_sf"/>
</dbReference>
<feature type="chain" id="PRO_5044783003" description="Cystatin domain-containing protein" evidence="4">
    <location>
        <begin position="25"/>
        <end position="135"/>
    </location>
</feature>
<reference evidence="6 7" key="2">
    <citation type="submission" date="2024-10" db="EMBL/GenBank/DDBJ databases">
        <authorList>
            <person name="Ryan C."/>
        </authorList>
    </citation>
    <scope>NUCLEOTIDE SEQUENCE [LARGE SCALE GENOMIC DNA]</scope>
</reference>
<evidence type="ECO:0000259" key="5">
    <source>
        <dbReference type="SMART" id="SM00043"/>
    </source>
</evidence>
<protein>
    <recommendedName>
        <fullName evidence="5">Cystatin domain-containing protein</fullName>
    </recommendedName>
</protein>
<proteinExistence type="inferred from homology"/>
<dbReference type="GO" id="GO:0004869">
    <property type="term" value="F:cysteine-type endopeptidase inhibitor activity"/>
    <property type="evidence" value="ECO:0007669"/>
    <property type="project" value="UniProtKB-KW"/>
</dbReference>
<evidence type="ECO:0000256" key="1">
    <source>
        <dbReference type="ARBA" id="ARBA00007233"/>
    </source>
</evidence>
<evidence type="ECO:0000313" key="7">
    <source>
        <dbReference type="Proteomes" id="UP001497457"/>
    </source>
</evidence>
<dbReference type="Pfam" id="PF16845">
    <property type="entry name" value="SQAPI"/>
    <property type="match status" value="1"/>
</dbReference>
<dbReference type="SMART" id="SM00043">
    <property type="entry name" value="CY"/>
    <property type="match status" value="1"/>
</dbReference>
<organism evidence="6 7">
    <name type="scientific">Urochloa decumbens</name>
    <dbReference type="NCBI Taxonomy" id="240449"/>
    <lineage>
        <taxon>Eukaryota</taxon>
        <taxon>Viridiplantae</taxon>
        <taxon>Streptophyta</taxon>
        <taxon>Embryophyta</taxon>
        <taxon>Tracheophyta</taxon>
        <taxon>Spermatophyta</taxon>
        <taxon>Magnoliopsida</taxon>
        <taxon>Liliopsida</taxon>
        <taxon>Poales</taxon>
        <taxon>Poaceae</taxon>
        <taxon>PACMAD clade</taxon>
        <taxon>Panicoideae</taxon>
        <taxon>Panicodae</taxon>
        <taxon>Paniceae</taxon>
        <taxon>Melinidinae</taxon>
        <taxon>Urochloa</taxon>
    </lineage>
</organism>
<reference evidence="7" key="1">
    <citation type="submission" date="2024-06" db="EMBL/GenBank/DDBJ databases">
        <authorList>
            <person name="Ryan C."/>
        </authorList>
    </citation>
    <scope>NUCLEOTIDE SEQUENCE [LARGE SCALE GENOMIC DNA]</scope>
</reference>
<evidence type="ECO:0000256" key="2">
    <source>
        <dbReference type="ARBA" id="ARBA00022690"/>
    </source>
</evidence>
<keyword evidence="7" id="KW-1185">Reference proteome</keyword>